<proteinExistence type="predicted"/>
<reference evidence="2" key="1">
    <citation type="journal article" date="2021" name="Proc. Natl. Acad. Sci. U.S.A.">
        <title>A Catalog of Tens of Thousands of Viruses from Human Metagenomes Reveals Hidden Associations with Chronic Diseases.</title>
        <authorList>
            <person name="Tisza M.J."/>
            <person name="Buck C.B."/>
        </authorList>
    </citation>
    <scope>NUCLEOTIDE SEQUENCE</scope>
    <source>
        <strain evidence="2">CtnCN2</strain>
    </source>
</reference>
<evidence type="ECO:0000313" key="2">
    <source>
        <dbReference type="EMBL" id="DAE07586.1"/>
    </source>
</evidence>
<evidence type="ECO:0000256" key="1">
    <source>
        <dbReference type="SAM" id="MobiDB-lite"/>
    </source>
</evidence>
<accession>A0A8S5PL12</accession>
<organism evidence="2">
    <name type="scientific">Podoviridae sp. ctnCN2</name>
    <dbReference type="NCBI Taxonomy" id="2825274"/>
    <lineage>
        <taxon>Viruses</taxon>
        <taxon>Duplodnaviria</taxon>
        <taxon>Heunggongvirae</taxon>
        <taxon>Uroviricota</taxon>
        <taxon>Caudoviricetes</taxon>
    </lineage>
</organism>
<feature type="compositionally biased region" description="Low complexity" evidence="1">
    <location>
        <begin position="258"/>
        <end position="289"/>
    </location>
</feature>
<dbReference type="EMBL" id="BK015452">
    <property type="protein sequence ID" value="DAE07586.1"/>
    <property type="molecule type" value="Genomic_DNA"/>
</dbReference>
<sequence length="298" mass="32908">MTNQVIPFGNANVPVPQMNADFAAKIAAQWQQAAALATNAPNRITFKSNRFNISKGGGEPVQLSELTLDVHIVAVNPQFHYVFYDRTYDESEKTGVAPKTLSRYPLPDEKFNSPPPAGFVQRNYRQRAIVMLANDPQHELYVVDFGYKSVRQSGNANVGTCSFAALLKTMGDFQASHGIMPFTFTVQLSFDGSQSVPVVAFSLYDLRNRSNEVRFASEPAIQAMVEAMTNGTTDRLLDIHFDNTTENATVNAAPPQQPQMQVPPQGQQQTPPWQQQAQFQPQMQPQNEQTAPAGMAAL</sequence>
<protein>
    <submittedName>
        <fullName evidence="2">Uncharacterized protein</fullName>
    </submittedName>
</protein>
<name>A0A8S5PL12_9CAUD</name>
<feature type="region of interest" description="Disordered" evidence="1">
    <location>
        <begin position="253"/>
        <end position="298"/>
    </location>
</feature>